<evidence type="ECO:0000256" key="1">
    <source>
        <dbReference type="SAM" id="Coils"/>
    </source>
</evidence>
<dbReference type="EMBL" id="MJLZ01000008">
    <property type="protein sequence ID" value="RLM26568.1"/>
    <property type="molecule type" value="Genomic_DNA"/>
</dbReference>
<feature type="compositionally biased region" description="Polar residues" evidence="2">
    <location>
        <begin position="29"/>
        <end position="38"/>
    </location>
</feature>
<dbReference type="Proteomes" id="UP000285648">
    <property type="component" value="Unassembled WGS sequence"/>
</dbReference>
<name>A0A421DR63_9GAMM</name>
<evidence type="ECO:0000256" key="2">
    <source>
        <dbReference type="SAM" id="MobiDB-lite"/>
    </source>
</evidence>
<feature type="region of interest" description="Disordered" evidence="2">
    <location>
        <begin position="29"/>
        <end position="96"/>
    </location>
</feature>
<proteinExistence type="predicted"/>
<feature type="region of interest" description="Disordered" evidence="2">
    <location>
        <begin position="291"/>
        <end position="324"/>
    </location>
</feature>
<evidence type="ECO:0000313" key="3">
    <source>
        <dbReference type="EMBL" id="RLM26568.1"/>
    </source>
</evidence>
<feature type="coiled-coil region" evidence="1">
    <location>
        <begin position="120"/>
        <end position="147"/>
    </location>
</feature>
<dbReference type="AlphaFoldDB" id="A0A421DR63"/>
<reference evidence="3 4" key="1">
    <citation type="submission" date="2016-09" db="EMBL/GenBank/DDBJ databases">
        <authorList>
            <person name="Doonan J."/>
            <person name="Pachebat J.A."/>
            <person name="Golyshin P.N."/>
            <person name="Denman S."/>
            <person name="Mcdonald J.E."/>
        </authorList>
    </citation>
    <scope>NUCLEOTIDE SEQUENCE [LARGE SCALE GENOMIC DNA]</scope>
    <source>
        <strain evidence="3 4">NCPPB 3934</strain>
    </source>
</reference>
<sequence>MDIENLTGNETPEELEALLDSIGDVEVSDTSAADTTVNAGDLAAKTNPLTQQENKGDTNTSTPDVTAEQQVGTQQTGAETAGPEGDSLPKGILSRDGKHVIPYGVLEAERADKQRLAQSSQRTAAELAETKRQLDVLTRQINAAGLQPAQLPEKTQITPEQIDGVRDSFPELAGVLDALVQKVEYLQEQQPAAPAAQQSSGADPVMSALDATPDLKAWQTGDPDRFTLAVHIDETLKNDPVWKGKPLAERFGEVAKRTRAAYGEAVESAPPQDAKQPTAEEIQKKAAAALATAAAQLPASPSDVGSTTSSSAASPLEQAANADPEQLQAMFAGMTDAQIEALLEQVI</sequence>
<organism evidence="3 4">
    <name type="scientific">Brenneria alni</name>
    <dbReference type="NCBI Taxonomy" id="71656"/>
    <lineage>
        <taxon>Bacteria</taxon>
        <taxon>Pseudomonadati</taxon>
        <taxon>Pseudomonadota</taxon>
        <taxon>Gammaproteobacteria</taxon>
        <taxon>Enterobacterales</taxon>
        <taxon>Pectobacteriaceae</taxon>
        <taxon>Brenneria</taxon>
    </lineage>
</organism>
<evidence type="ECO:0000313" key="4">
    <source>
        <dbReference type="Proteomes" id="UP000285648"/>
    </source>
</evidence>
<feature type="compositionally biased region" description="Polar residues" evidence="2">
    <location>
        <begin position="47"/>
        <end position="78"/>
    </location>
</feature>
<protein>
    <submittedName>
        <fullName evidence="3">Uncharacterized protein</fullName>
    </submittedName>
</protein>
<feature type="compositionally biased region" description="Low complexity" evidence="2">
    <location>
        <begin position="291"/>
        <end position="314"/>
    </location>
</feature>
<keyword evidence="4" id="KW-1185">Reference proteome</keyword>
<keyword evidence="1" id="KW-0175">Coiled coil</keyword>
<gene>
    <name evidence="3" type="ORF">BIY29_05460</name>
</gene>
<comment type="caution">
    <text evidence="3">The sequence shown here is derived from an EMBL/GenBank/DDBJ whole genome shotgun (WGS) entry which is preliminary data.</text>
</comment>
<accession>A0A421DR63</accession>